<dbReference type="CDD" id="cd03249">
    <property type="entry name" value="ABC_MTABC3_MDL1_MDL2"/>
    <property type="match status" value="1"/>
</dbReference>
<protein>
    <submittedName>
        <fullName evidence="11">ABC transporter transmembrane domain-containing protein</fullName>
    </submittedName>
</protein>
<dbReference type="InterPro" id="IPR003593">
    <property type="entry name" value="AAA+_ATPase"/>
</dbReference>
<organism evidence="11 12">
    <name type="scientific">Mesorhizobium liriopis</name>
    <dbReference type="NCBI Taxonomy" id="2953882"/>
    <lineage>
        <taxon>Bacteria</taxon>
        <taxon>Pseudomonadati</taxon>
        <taxon>Pseudomonadota</taxon>
        <taxon>Alphaproteobacteria</taxon>
        <taxon>Hyphomicrobiales</taxon>
        <taxon>Phyllobacteriaceae</taxon>
        <taxon>Mesorhizobium</taxon>
    </lineage>
</organism>
<evidence type="ECO:0000256" key="2">
    <source>
        <dbReference type="ARBA" id="ARBA00005417"/>
    </source>
</evidence>
<proteinExistence type="inferred from homology"/>
<keyword evidence="12" id="KW-1185">Reference proteome</keyword>
<dbReference type="SUPFAM" id="SSF52540">
    <property type="entry name" value="P-loop containing nucleoside triphosphate hydrolases"/>
    <property type="match status" value="1"/>
</dbReference>
<feature type="transmembrane region" description="Helical" evidence="8">
    <location>
        <begin position="261"/>
        <end position="283"/>
    </location>
</feature>
<evidence type="ECO:0000256" key="7">
    <source>
        <dbReference type="ARBA" id="ARBA00023136"/>
    </source>
</evidence>
<dbReference type="InterPro" id="IPR011527">
    <property type="entry name" value="ABC1_TM_dom"/>
</dbReference>
<dbReference type="PANTHER" id="PTHR43394:SF1">
    <property type="entry name" value="ATP-BINDING CASSETTE SUB-FAMILY B MEMBER 10, MITOCHONDRIAL"/>
    <property type="match status" value="1"/>
</dbReference>
<keyword evidence="7 8" id="KW-0472">Membrane</keyword>
<dbReference type="Gene3D" id="3.40.50.300">
    <property type="entry name" value="P-loop containing nucleotide triphosphate hydrolases"/>
    <property type="match status" value="1"/>
</dbReference>
<evidence type="ECO:0000313" key="12">
    <source>
        <dbReference type="Proteomes" id="UP001205906"/>
    </source>
</evidence>
<dbReference type="PROSITE" id="PS50929">
    <property type="entry name" value="ABC_TM1F"/>
    <property type="match status" value="1"/>
</dbReference>
<dbReference type="InterPro" id="IPR039421">
    <property type="entry name" value="Type_1_exporter"/>
</dbReference>
<dbReference type="Pfam" id="PF00005">
    <property type="entry name" value="ABC_tran"/>
    <property type="match status" value="1"/>
</dbReference>
<dbReference type="NCBIfam" id="TIGR02204">
    <property type="entry name" value="MsbA_rel"/>
    <property type="match status" value="1"/>
</dbReference>
<feature type="transmembrane region" description="Helical" evidence="8">
    <location>
        <begin position="149"/>
        <end position="173"/>
    </location>
</feature>
<accession>A0ABT1C946</accession>
<comment type="similarity">
    <text evidence="2">Belongs to the ABC transporter superfamily.</text>
</comment>
<dbReference type="Gene3D" id="1.20.1560.10">
    <property type="entry name" value="ABC transporter type 1, transmembrane domain"/>
    <property type="match status" value="1"/>
</dbReference>
<sequence length="606" mass="64458">MTETSSAADTPTPQAKAKPARLKPLRVLLPYVTRHRRTALFACLFLALAAITTLTLPPALRRMIDQGFSGADPHFVGQYFAGLIGLAALLAFASAGRFFFVVMLGERVVADLRRDVFAHVTKLSPGFFDTARSGEIAARLGADTTQIKGVVGATASLALRNTILGLGALAMMVVTSPKLSGLVVAAIPLVLLPLLAFGRTVRARSRLAQDRLADATAYAGEQIGAVRTLQAFTNEARANSRFAQAVEDAWNASKLSTRSRAILTFFAILAIFSSVVGVLWIGSHDVMTGAMSPGTLGQFVIYAVFAAGAVGALSEIGGEIQQAAGAAERLSELLAEEPQIRAPADPLPLPGPQPGALAFHDVSFSYPARPDLPTLDRLDFAVRPGETVALVGPSGAGKSSVYALLLRFYDAQQGSVTVDGVDVRRLDPFALRRNIALVPQEAAVFAGTVRENIAYGRPDASNDEIIQAARDAYALSFIERLPQGFDTEIGERGVQLSGGQRQRIAIARAILKDAPILLLDEATSALDAESERLVQAALDRLAQGRTTLVIAHRLATVLKADRILVMEKGAVVEEGTHGELIRRGGTYARLARLQFEQPEEVVAAAE</sequence>
<evidence type="ECO:0000256" key="3">
    <source>
        <dbReference type="ARBA" id="ARBA00022692"/>
    </source>
</evidence>
<dbReference type="SUPFAM" id="SSF90123">
    <property type="entry name" value="ABC transporter transmembrane region"/>
    <property type="match status" value="1"/>
</dbReference>
<dbReference type="RefSeq" id="WP_252820700.1">
    <property type="nucleotide sequence ID" value="NZ_JAMXQS010000007.1"/>
</dbReference>
<keyword evidence="6 8" id="KW-1133">Transmembrane helix</keyword>
<dbReference type="SMART" id="SM00382">
    <property type="entry name" value="AAA"/>
    <property type="match status" value="1"/>
</dbReference>
<evidence type="ECO:0000256" key="6">
    <source>
        <dbReference type="ARBA" id="ARBA00022989"/>
    </source>
</evidence>
<dbReference type="InterPro" id="IPR003439">
    <property type="entry name" value="ABC_transporter-like_ATP-bd"/>
</dbReference>
<dbReference type="EMBL" id="JAMXQS010000007">
    <property type="protein sequence ID" value="MCO6051307.1"/>
    <property type="molecule type" value="Genomic_DNA"/>
</dbReference>
<feature type="transmembrane region" description="Helical" evidence="8">
    <location>
        <begin position="39"/>
        <end position="60"/>
    </location>
</feature>
<dbReference type="PROSITE" id="PS50893">
    <property type="entry name" value="ABC_TRANSPORTER_2"/>
    <property type="match status" value="1"/>
</dbReference>
<name>A0ABT1C946_9HYPH</name>
<comment type="caution">
    <text evidence="11">The sequence shown here is derived from an EMBL/GenBank/DDBJ whole genome shotgun (WGS) entry which is preliminary data.</text>
</comment>
<dbReference type="CDD" id="cd18575">
    <property type="entry name" value="ABC_6TM_bac_exporter_ABCB8_10_like"/>
    <property type="match status" value="1"/>
</dbReference>
<evidence type="ECO:0000256" key="8">
    <source>
        <dbReference type="SAM" id="Phobius"/>
    </source>
</evidence>
<dbReference type="PROSITE" id="PS00211">
    <property type="entry name" value="ABC_TRANSPORTER_1"/>
    <property type="match status" value="1"/>
</dbReference>
<keyword evidence="5" id="KW-0067">ATP-binding</keyword>
<evidence type="ECO:0000259" key="9">
    <source>
        <dbReference type="PROSITE" id="PS50893"/>
    </source>
</evidence>
<evidence type="ECO:0000256" key="4">
    <source>
        <dbReference type="ARBA" id="ARBA00022741"/>
    </source>
</evidence>
<evidence type="ECO:0000256" key="5">
    <source>
        <dbReference type="ARBA" id="ARBA00022840"/>
    </source>
</evidence>
<dbReference type="InterPro" id="IPR011918">
    <property type="entry name" value="ABC_MsbA_ATP-bd"/>
</dbReference>
<reference evidence="11 12" key="1">
    <citation type="submission" date="2022-06" db="EMBL/GenBank/DDBJ databases">
        <title>Mesorhizobium sp. strain RP14 Genome sequencing and assembly.</title>
        <authorList>
            <person name="Kim I."/>
        </authorList>
    </citation>
    <scope>NUCLEOTIDE SEQUENCE [LARGE SCALE GENOMIC DNA]</scope>
    <source>
        <strain evidence="12">RP14(2022)</strain>
    </source>
</reference>
<feature type="domain" description="ABC transmembrane type-1" evidence="10">
    <location>
        <begin position="40"/>
        <end position="322"/>
    </location>
</feature>
<evidence type="ECO:0000259" key="10">
    <source>
        <dbReference type="PROSITE" id="PS50929"/>
    </source>
</evidence>
<dbReference type="PANTHER" id="PTHR43394">
    <property type="entry name" value="ATP-DEPENDENT PERMEASE MDL1, MITOCHONDRIAL"/>
    <property type="match status" value="1"/>
</dbReference>
<gene>
    <name evidence="11" type="ORF">NGM99_16100</name>
</gene>
<comment type="subcellular location">
    <subcellularLocation>
        <location evidence="1">Cell membrane</location>
        <topology evidence="1">Multi-pass membrane protein</topology>
    </subcellularLocation>
</comment>
<evidence type="ECO:0000256" key="1">
    <source>
        <dbReference type="ARBA" id="ARBA00004651"/>
    </source>
</evidence>
<keyword evidence="3 8" id="KW-0812">Transmembrane</keyword>
<feature type="transmembrane region" description="Helical" evidence="8">
    <location>
        <begin position="80"/>
        <end position="104"/>
    </location>
</feature>
<feature type="domain" description="ABC transporter" evidence="9">
    <location>
        <begin position="357"/>
        <end position="593"/>
    </location>
</feature>
<dbReference type="InterPro" id="IPR017871">
    <property type="entry name" value="ABC_transporter-like_CS"/>
</dbReference>
<evidence type="ECO:0000313" key="11">
    <source>
        <dbReference type="EMBL" id="MCO6051307.1"/>
    </source>
</evidence>
<dbReference type="Pfam" id="PF00664">
    <property type="entry name" value="ABC_membrane"/>
    <property type="match status" value="1"/>
</dbReference>
<dbReference type="InterPro" id="IPR036640">
    <property type="entry name" value="ABC1_TM_sf"/>
</dbReference>
<feature type="transmembrane region" description="Helical" evidence="8">
    <location>
        <begin position="295"/>
        <end position="313"/>
    </location>
</feature>
<keyword evidence="4" id="KW-0547">Nucleotide-binding</keyword>
<dbReference type="InterPro" id="IPR027417">
    <property type="entry name" value="P-loop_NTPase"/>
</dbReference>
<dbReference type="Proteomes" id="UP001205906">
    <property type="component" value="Unassembled WGS sequence"/>
</dbReference>
<feature type="transmembrane region" description="Helical" evidence="8">
    <location>
        <begin position="179"/>
        <end position="197"/>
    </location>
</feature>